<feature type="compositionally biased region" description="Polar residues" evidence="1">
    <location>
        <begin position="256"/>
        <end position="265"/>
    </location>
</feature>
<feature type="compositionally biased region" description="Polar residues" evidence="1">
    <location>
        <begin position="322"/>
        <end position="332"/>
    </location>
</feature>
<dbReference type="AlphaFoldDB" id="A0A8J8WB24"/>
<keyword evidence="3" id="KW-1185">Reference proteome</keyword>
<dbReference type="OrthoDB" id="5360255at2759"/>
<dbReference type="EMBL" id="WIWV01000004">
    <property type="protein sequence ID" value="KAF7719686.1"/>
    <property type="molecule type" value="Genomic_DNA"/>
</dbReference>
<feature type="compositionally biased region" description="Polar residues" evidence="1">
    <location>
        <begin position="298"/>
        <end position="315"/>
    </location>
</feature>
<organism evidence="2 3">
    <name type="scientific">Penicillium ucsense</name>
    <dbReference type="NCBI Taxonomy" id="2839758"/>
    <lineage>
        <taxon>Eukaryota</taxon>
        <taxon>Fungi</taxon>
        <taxon>Dikarya</taxon>
        <taxon>Ascomycota</taxon>
        <taxon>Pezizomycotina</taxon>
        <taxon>Eurotiomycetes</taxon>
        <taxon>Eurotiomycetidae</taxon>
        <taxon>Eurotiales</taxon>
        <taxon>Aspergillaceae</taxon>
        <taxon>Penicillium</taxon>
    </lineage>
</organism>
<gene>
    <name evidence="2" type="ORF">PECM_005594</name>
</gene>
<protein>
    <submittedName>
        <fullName evidence="2">Uncharacterized protein</fullName>
    </submittedName>
</protein>
<sequence>MARTLAPLASRLPLSKFSFTTTTINSHSRMIWTHINGDGTLFCETESRTRSSTQATSFHLKVVQNNSVLEEIDLTAHLENLRNEPSSSQTSSRQKPSFVVVVKLPCLAIKFPLDDTHIRRFQIKFSQDRDYYTMLSMLSGMNCPLTEGTWPAAARHPSSTSAGTAQTTLNLRQDTGNAITPESTRAGSCGGITNAQCRNDIVPRAPSLPSAQVPSAICREVIFPTEPHDISANEEGMTGSKSQLLRAQEALHHSPEPSSQPTTGPVSRHEDINQMLPPKRALPFPRNRSKVSRADTASLKSSQQIVPESSYPDQSTNRRNESLTSHSQSQLIQPHKFPEPDATDQYDAFRSNSQSQLFQTQPLPDTLEPSRQSTQLPPTLPLPRLDRQVQAEIFTPFVQQSQVDTPLSQEANAPQIQSRPAAVRLVHTPVEGQLAEYAKASTTERAAFLENWMCELIEDDNFVTLCEDVENTWRRFAFGAKS</sequence>
<dbReference type="Pfam" id="PF03525">
    <property type="entry name" value="Meiotic_rec114"/>
    <property type="match status" value="1"/>
</dbReference>
<reference evidence="2" key="1">
    <citation type="journal article" date="2020" name="Front. Microbiol.">
        <title>Gene regulatory networks of Penicillium echinulatum 2HH and Penicillium oxalicum 114-2 inferred by a computational biology approach.</title>
        <authorList>
            <person name="Lenz A.R."/>
            <person name="Galan-Vasquez E."/>
            <person name="Balbinot E."/>
            <person name="De Abreu F.P."/>
            <person name="De Oliveira N.S."/>
            <person name="Da Rosa L.O."/>
            <person name="De Avila E Silva S."/>
            <person name="Camassola M."/>
            <person name="Dillon A.J.P."/>
            <person name="Perez-Rueda E."/>
        </authorList>
    </citation>
    <scope>NUCLEOTIDE SEQUENCE</scope>
    <source>
        <strain evidence="2">S1M29</strain>
    </source>
</reference>
<accession>A0A8J8WB24</accession>
<dbReference type="GO" id="GO:0007131">
    <property type="term" value="P:reciprocal meiotic recombination"/>
    <property type="evidence" value="ECO:0007669"/>
    <property type="project" value="InterPro"/>
</dbReference>
<dbReference type="Proteomes" id="UP000631181">
    <property type="component" value="Unassembled WGS sequence"/>
</dbReference>
<evidence type="ECO:0000313" key="3">
    <source>
        <dbReference type="Proteomes" id="UP000631181"/>
    </source>
</evidence>
<proteinExistence type="predicted"/>
<name>A0A8J8WB24_9EURO</name>
<dbReference type="InterPro" id="IPR004354">
    <property type="entry name" value="Meiotic_Rec114"/>
</dbReference>
<feature type="compositionally biased region" description="Polar residues" evidence="1">
    <location>
        <begin position="350"/>
        <end position="375"/>
    </location>
</feature>
<evidence type="ECO:0000256" key="1">
    <source>
        <dbReference type="SAM" id="MobiDB-lite"/>
    </source>
</evidence>
<evidence type="ECO:0000313" key="2">
    <source>
        <dbReference type="EMBL" id="KAF7719686.1"/>
    </source>
</evidence>
<feature type="region of interest" description="Disordered" evidence="1">
    <location>
        <begin position="247"/>
        <end position="381"/>
    </location>
</feature>
<comment type="caution">
    <text evidence="2">The sequence shown here is derived from an EMBL/GenBank/DDBJ whole genome shotgun (WGS) entry which is preliminary data.</text>
</comment>